<comment type="caution">
    <text evidence="11">The sequence shown here is derived from an EMBL/GenBank/DDBJ whole genome shotgun (WGS) entry which is preliminary data.</text>
</comment>
<evidence type="ECO:0000256" key="5">
    <source>
        <dbReference type="ARBA" id="ARBA00022694"/>
    </source>
</evidence>
<reference evidence="11" key="1">
    <citation type="submission" date="2022-11" db="EMBL/GenBank/DDBJ databases">
        <title>Parathalassolutuus dongxingensis gen. nov., sp. nov., a novel member of family Oceanospirillaceae isolated from a coastal shrimp pond in Guangxi, China.</title>
        <authorList>
            <person name="Chen H."/>
        </authorList>
    </citation>
    <scope>NUCLEOTIDE SEQUENCE</scope>
    <source>
        <strain evidence="11">G-43</strain>
    </source>
</reference>
<keyword evidence="12" id="KW-1185">Reference proteome</keyword>
<evidence type="ECO:0000256" key="9">
    <source>
        <dbReference type="ARBA" id="ARBA00022842"/>
    </source>
</evidence>
<evidence type="ECO:0000256" key="6">
    <source>
        <dbReference type="ARBA" id="ARBA00022723"/>
    </source>
</evidence>
<dbReference type="InterPro" id="IPR027417">
    <property type="entry name" value="P-loop_NTPase"/>
</dbReference>
<proteinExistence type="inferred from homology"/>
<dbReference type="EMBL" id="JAPNOA010000016">
    <property type="protein sequence ID" value="MCY0964189.1"/>
    <property type="molecule type" value="Genomic_DNA"/>
</dbReference>
<keyword evidence="9" id="KW-0460">Magnesium</keyword>
<evidence type="ECO:0000256" key="3">
    <source>
        <dbReference type="ARBA" id="ARBA00019010"/>
    </source>
</evidence>
<dbReference type="GO" id="GO:0046872">
    <property type="term" value="F:metal ion binding"/>
    <property type="evidence" value="ECO:0007669"/>
    <property type="project" value="UniProtKB-KW"/>
</dbReference>
<keyword evidence="4" id="KW-0963">Cytoplasm</keyword>
<dbReference type="GO" id="GO:0005737">
    <property type="term" value="C:cytoplasm"/>
    <property type="evidence" value="ECO:0007669"/>
    <property type="project" value="UniProtKB-SubCell"/>
</dbReference>
<dbReference type="SUPFAM" id="SSF52540">
    <property type="entry name" value="P-loop containing nucleoside triphosphate hydrolases"/>
    <property type="match status" value="1"/>
</dbReference>
<keyword evidence="5" id="KW-0819">tRNA processing</keyword>
<evidence type="ECO:0000256" key="7">
    <source>
        <dbReference type="ARBA" id="ARBA00022741"/>
    </source>
</evidence>
<dbReference type="Gene3D" id="3.40.50.300">
    <property type="entry name" value="P-loop containing nucleotide triphosphate hydrolases"/>
    <property type="match status" value="1"/>
</dbReference>
<protein>
    <recommendedName>
        <fullName evidence="3">tRNA threonylcarbamoyladenosine biosynthesis protein TsaE</fullName>
    </recommendedName>
    <alternativeName>
        <fullName evidence="10">t(6)A37 threonylcarbamoyladenosine biosynthesis protein TsaE</fullName>
    </alternativeName>
</protein>
<comment type="similarity">
    <text evidence="2">Belongs to the TsaE family.</text>
</comment>
<name>A0A9X3EC89_9GAMM</name>
<evidence type="ECO:0000256" key="4">
    <source>
        <dbReference type="ARBA" id="ARBA00022490"/>
    </source>
</evidence>
<evidence type="ECO:0000256" key="8">
    <source>
        <dbReference type="ARBA" id="ARBA00022840"/>
    </source>
</evidence>
<evidence type="ECO:0000256" key="2">
    <source>
        <dbReference type="ARBA" id="ARBA00007599"/>
    </source>
</evidence>
<evidence type="ECO:0000313" key="12">
    <source>
        <dbReference type="Proteomes" id="UP001150830"/>
    </source>
</evidence>
<organism evidence="11 12">
    <name type="scientific">Parathalassolituus penaei</name>
    <dbReference type="NCBI Taxonomy" id="2997323"/>
    <lineage>
        <taxon>Bacteria</taxon>
        <taxon>Pseudomonadati</taxon>
        <taxon>Pseudomonadota</taxon>
        <taxon>Gammaproteobacteria</taxon>
        <taxon>Oceanospirillales</taxon>
        <taxon>Oceanospirillaceae</taxon>
        <taxon>Parathalassolituus</taxon>
    </lineage>
</organism>
<dbReference type="AlphaFoldDB" id="A0A9X3EC89"/>
<dbReference type="Proteomes" id="UP001150830">
    <property type="component" value="Unassembled WGS sequence"/>
</dbReference>
<dbReference type="InterPro" id="IPR003442">
    <property type="entry name" value="T6A_TsaE"/>
</dbReference>
<dbReference type="NCBIfam" id="TIGR00150">
    <property type="entry name" value="T6A_YjeE"/>
    <property type="match status" value="1"/>
</dbReference>
<accession>A0A9X3EC89</accession>
<comment type="subcellular location">
    <subcellularLocation>
        <location evidence="1">Cytoplasm</location>
    </subcellularLocation>
</comment>
<dbReference type="PANTHER" id="PTHR33540:SF2">
    <property type="entry name" value="TRNA THREONYLCARBAMOYLADENOSINE BIOSYNTHESIS PROTEIN TSAE"/>
    <property type="match status" value="1"/>
</dbReference>
<dbReference type="RefSeq" id="WP_283172407.1">
    <property type="nucleotide sequence ID" value="NZ_JAPNOA010000016.1"/>
</dbReference>
<dbReference type="PANTHER" id="PTHR33540">
    <property type="entry name" value="TRNA THREONYLCARBAMOYLADENOSINE BIOSYNTHESIS PROTEIN TSAE"/>
    <property type="match status" value="1"/>
</dbReference>
<evidence type="ECO:0000256" key="10">
    <source>
        <dbReference type="ARBA" id="ARBA00032441"/>
    </source>
</evidence>
<dbReference type="GO" id="GO:0005524">
    <property type="term" value="F:ATP binding"/>
    <property type="evidence" value="ECO:0007669"/>
    <property type="project" value="UniProtKB-KW"/>
</dbReference>
<evidence type="ECO:0000313" key="11">
    <source>
        <dbReference type="EMBL" id="MCY0964189.1"/>
    </source>
</evidence>
<evidence type="ECO:0000256" key="1">
    <source>
        <dbReference type="ARBA" id="ARBA00004496"/>
    </source>
</evidence>
<dbReference type="GO" id="GO:0002949">
    <property type="term" value="P:tRNA threonylcarbamoyladenosine modification"/>
    <property type="evidence" value="ECO:0007669"/>
    <property type="project" value="InterPro"/>
</dbReference>
<sequence length="164" mass="17692">MLSVTEKLCKAVGEAAMLALAAQMAAALSRSGQSGGLIFLEGTLGAGKTTFSRGLIHALGYQGAVKSPTYTLVEDYTCQLGRICHFDLYRLGDPEELEFMGIRDYLDDGVLCLIEWPDKGRGVLPEADLEIRIEDLGDSRELALIARTATGQAWLAAWPEEPAS</sequence>
<keyword evidence="6" id="KW-0479">Metal-binding</keyword>
<gene>
    <name evidence="11" type="primary">tsaE</name>
    <name evidence="11" type="ORF">OUO13_03250</name>
</gene>
<keyword evidence="7" id="KW-0547">Nucleotide-binding</keyword>
<keyword evidence="8" id="KW-0067">ATP-binding</keyword>
<dbReference type="Pfam" id="PF02367">
    <property type="entry name" value="TsaE"/>
    <property type="match status" value="1"/>
</dbReference>